<sequence>MSTQCHARIRVVIHSLTFASQRIAENPSFHCHLFMNQEEYLHLKLDVKMIHRRRRALISLWIEWRPLSVFDLMKELRDRLDTYDVARYLLQGGFDTS</sequence>
<evidence type="ECO:0000313" key="1">
    <source>
        <dbReference type="EMBL" id="KIK26266.1"/>
    </source>
</evidence>
<proteinExistence type="predicted"/>
<reference evidence="2" key="2">
    <citation type="submission" date="2015-01" db="EMBL/GenBank/DDBJ databases">
        <title>Evolutionary Origins and Diversification of the Mycorrhizal Mutualists.</title>
        <authorList>
            <consortium name="DOE Joint Genome Institute"/>
            <consortium name="Mycorrhizal Genomics Consortium"/>
            <person name="Kohler A."/>
            <person name="Kuo A."/>
            <person name="Nagy L.G."/>
            <person name="Floudas D."/>
            <person name="Copeland A."/>
            <person name="Barry K.W."/>
            <person name="Cichocki N."/>
            <person name="Veneault-Fourrey C."/>
            <person name="LaButti K."/>
            <person name="Lindquist E.A."/>
            <person name="Lipzen A."/>
            <person name="Lundell T."/>
            <person name="Morin E."/>
            <person name="Murat C."/>
            <person name="Riley R."/>
            <person name="Ohm R."/>
            <person name="Sun H."/>
            <person name="Tunlid A."/>
            <person name="Henrissat B."/>
            <person name="Grigoriev I.V."/>
            <person name="Hibbett D.S."/>
            <person name="Martin F."/>
        </authorList>
    </citation>
    <scope>NUCLEOTIDE SEQUENCE [LARGE SCALE GENOMIC DNA]</scope>
    <source>
        <strain evidence="2">441</strain>
    </source>
</reference>
<accession>A0A0C9ZAG2</accession>
<gene>
    <name evidence="1" type="ORF">PISMIDRAFT_676043</name>
</gene>
<dbReference type="AlphaFoldDB" id="A0A0C9ZAG2"/>
<protein>
    <submittedName>
        <fullName evidence="1">Uncharacterized protein</fullName>
    </submittedName>
</protein>
<reference evidence="1 2" key="1">
    <citation type="submission" date="2014-04" db="EMBL/GenBank/DDBJ databases">
        <authorList>
            <consortium name="DOE Joint Genome Institute"/>
            <person name="Kuo A."/>
            <person name="Kohler A."/>
            <person name="Costa M.D."/>
            <person name="Nagy L.G."/>
            <person name="Floudas D."/>
            <person name="Copeland A."/>
            <person name="Barry K.W."/>
            <person name="Cichocki N."/>
            <person name="Veneault-Fourrey C."/>
            <person name="LaButti K."/>
            <person name="Lindquist E.A."/>
            <person name="Lipzen A."/>
            <person name="Lundell T."/>
            <person name="Morin E."/>
            <person name="Murat C."/>
            <person name="Sun H."/>
            <person name="Tunlid A."/>
            <person name="Henrissat B."/>
            <person name="Grigoriev I.V."/>
            <person name="Hibbett D.S."/>
            <person name="Martin F."/>
            <person name="Nordberg H.P."/>
            <person name="Cantor M.N."/>
            <person name="Hua S.X."/>
        </authorList>
    </citation>
    <scope>NUCLEOTIDE SEQUENCE [LARGE SCALE GENOMIC DNA]</scope>
    <source>
        <strain evidence="1 2">441</strain>
    </source>
</reference>
<organism evidence="1 2">
    <name type="scientific">Pisolithus microcarpus 441</name>
    <dbReference type="NCBI Taxonomy" id="765257"/>
    <lineage>
        <taxon>Eukaryota</taxon>
        <taxon>Fungi</taxon>
        <taxon>Dikarya</taxon>
        <taxon>Basidiomycota</taxon>
        <taxon>Agaricomycotina</taxon>
        <taxon>Agaricomycetes</taxon>
        <taxon>Agaricomycetidae</taxon>
        <taxon>Boletales</taxon>
        <taxon>Sclerodermatineae</taxon>
        <taxon>Pisolithaceae</taxon>
        <taxon>Pisolithus</taxon>
    </lineage>
</organism>
<dbReference type="Proteomes" id="UP000054018">
    <property type="component" value="Unassembled WGS sequence"/>
</dbReference>
<name>A0A0C9ZAG2_9AGAM</name>
<dbReference type="HOGENOM" id="CLU_2347518_0_0_1"/>
<evidence type="ECO:0000313" key="2">
    <source>
        <dbReference type="Proteomes" id="UP000054018"/>
    </source>
</evidence>
<keyword evidence="2" id="KW-1185">Reference proteome</keyword>
<dbReference type="EMBL" id="KN833702">
    <property type="protein sequence ID" value="KIK26266.1"/>
    <property type="molecule type" value="Genomic_DNA"/>
</dbReference>